<evidence type="ECO:0000313" key="2">
    <source>
        <dbReference type="EMBL" id="KAG2211074.1"/>
    </source>
</evidence>
<dbReference type="EMBL" id="JAEPRC010000072">
    <property type="protein sequence ID" value="KAG2211074.1"/>
    <property type="molecule type" value="Genomic_DNA"/>
</dbReference>
<dbReference type="AlphaFoldDB" id="A0A8H7VE23"/>
<feature type="compositionally biased region" description="Low complexity" evidence="1">
    <location>
        <begin position="124"/>
        <end position="135"/>
    </location>
</feature>
<gene>
    <name evidence="2" type="ORF">INT46_008200</name>
</gene>
<proteinExistence type="predicted"/>
<reference evidence="2" key="1">
    <citation type="submission" date="2020-12" db="EMBL/GenBank/DDBJ databases">
        <title>Metabolic potential, ecology and presence of endohyphal bacteria is reflected in genomic diversity of Mucoromycotina.</title>
        <authorList>
            <person name="Muszewska A."/>
            <person name="Okrasinska A."/>
            <person name="Steczkiewicz K."/>
            <person name="Drgas O."/>
            <person name="Orlowska M."/>
            <person name="Perlinska-Lenart U."/>
            <person name="Aleksandrzak-Piekarczyk T."/>
            <person name="Szatraj K."/>
            <person name="Zielenkiewicz U."/>
            <person name="Pilsyk S."/>
            <person name="Malc E."/>
            <person name="Mieczkowski P."/>
            <person name="Kruszewska J.S."/>
            <person name="Biernat P."/>
            <person name="Pawlowska J."/>
        </authorList>
    </citation>
    <scope>NUCLEOTIDE SEQUENCE</scope>
    <source>
        <strain evidence="2">CBS 226.32</strain>
    </source>
</reference>
<dbReference type="OrthoDB" id="2285888at2759"/>
<keyword evidence="3" id="KW-1185">Reference proteome</keyword>
<feature type="region of interest" description="Disordered" evidence="1">
    <location>
        <begin position="124"/>
        <end position="149"/>
    </location>
</feature>
<accession>A0A8H7VE23</accession>
<comment type="caution">
    <text evidence="2">The sequence shown here is derived from an EMBL/GenBank/DDBJ whole genome shotgun (WGS) entry which is preliminary data.</text>
</comment>
<name>A0A8H7VE23_9FUNG</name>
<evidence type="ECO:0000256" key="1">
    <source>
        <dbReference type="SAM" id="MobiDB-lite"/>
    </source>
</evidence>
<feature type="region of interest" description="Disordered" evidence="1">
    <location>
        <begin position="84"/>
        <end position="105"/>
    </location>
</feature>
<organism evidence="2 3">
    <name type="scientific">Mucor plumbeus</name>
    <dbReference type="NCBI Taxonomy" id="97098"/>
    <lineage>
        <taxon>Eukaryota</taxon>
        <taxon>Fungi</taxon>
        <taxon>Fungi incertae sedis</taxon>
        <taxon>Mucoromycota</taxon>
        <taxon>Mucoromycotina</taxon>
        <taxon>Mucoromycetes</taxon>
        <taxon>Mucorales</taxon>
        <taxon>Mucorineae</taxon>
        <taxon>Mucoraceae</taxon>
        <taxon>Mucor</taxon>
    </lineage>
</organism>
<feature type="region of interest" description="Disordered" evidence="1">
    <location>
        <begin position="1"/>
        <end position="37"/>
    </location>
</feature>
<evidence type="ECO:0000313" key="3">
    <source>
        <dbReference type="Proteomes" id="UP000650833"/>
    </source>
</evidence>
<protein>
    <submittedName>
        <fullName evidence="2">Uncharacterized protein</fullName>
    </submittedName>
</protein>
<feature type="compositionally biased region" description="Basic and acidic residues" evidence="1">
    <location>
        <begin position="7"/>
        <end position="33"/>
    </location>
</feature>
<dbReference type="Proteomes" id="UP000650833">
    <property type="component" value="Unassembled WGS sequence"/>
</dbReference>
<sequence>MPIENVYESKKERENARNYQEKKNNEDKMEKASRKNSPRMYCHRTAIVTILATNKSLKLPDIDRTNGTSCPKFHELSSILGDRNKDAARPYNTGQGSKTLARHHSPRARKIPYFPIEEGTTLVSEPIPVSSPPVVTNRPSTSSIRAHKGKKRAIDDAILDTDPERPSQVAKIGEMYVTGSLEILEKESKAKVMTEHMEISDKENELRYEVRHTEERKGSC</sequence>